<dbReference type="OrthoDB" id="668540at2759"/>
<evidence type="ECO:0000313" key="5">
    <source>
        <dbReference type="EMBL" id="CDW76476.1"/>
    </source>
</evidence>
<dbReference type="Proteomes" id="UP000039865">
    <property type="component" value="Unassembled WGS sequence"/>
</dbReference>
<feature type="domain" description="PUM-HD" evidence="4">
    <location>
        <begin position="635"/>
        <end position="998"/>
    </location>
</feature>
<evidence type="ECO:0000259" key="4">
    <source>
        <dbReference type="PROSITE" id="PS50303"/>
    </source>
</evidence>
<sequence length="998" mass="112919">MEESRNSHGFANTVLYFLPQTHFNLIQAGLINSLGSNGEEDGDKLSPRSLEHLNNIKSGISQLVDDFSSPQQDDKQIQEQMQNINIGGRLQYNMSGDPNFNKDQINQSAYQISGGDISGGTPFFPSYNLENQEKLQGMVLGVGDFQNPVNFNRNNLSRHSSDGDGLMNSNKAKLDYSQIAVFEGPLSGNKHDENYSSKSWIDSSSDYQEQIEKYGYIFQSPDLNAQRNIINMKHQQQQHQLQLNQQQFQGMNYYHNGIQQNWEGYHQNNVKPNHNFQNRANSFDKLAQQNQIQHPFGYSEELETHSAASSGNQSAFSEGDIYNQNQVNPQYYAQYQGYAGQTGAQSNQAQYGFTPNIQFTNSNQKYHPNGNPGFTIPFQPDGSYFQNHELNDDLTPNGGHINGGDIQITDLDVNLQKFQIGVSPRRNSNEFIPTKKLLASGPNNNLNYDQLEKSNSQMHNQYKTPSPYRNNDPANQYAQQAFMMNQNMNQQKNIRIGAPQLSDPFYPSYGFQNQRMSNPQGVYPGKPIYPTQRTSNIDQYTGNQHIGMNAPPMTRNLMTPNYHPPLRNQYGNKTAGSQERDPSYQPPNFVPNQHNIQPKTVVNTPTHNNSLDHAKSVSSQNSNNSQQFSAAVNDQNEAFLFQLTKQYDECQNPQQKLDIIKGNVHKLALTQKGSRFLQKQVTKANSSIVAFFLDEISPHLCELMIDNYGNYFCQSLLSSCSGDQRLSILRSISPKFIEICCDRKGTHTIQTMFELVNLPEEEDFIRDALMGNVIKLSKDAQGTHVIQKVMASFPEAKRAFIFEEVFDQFIDLAKYTKHSDQAEVLMKKIQENAIDLVQDPFGNYAKWDPEVCRPIYDTLRQRISQLSSQKFSSNVIEKCLEKADDFMRNQYGNYVIQKALKLAQGGDKETLIGQIQKCIPEITDKKIREKWEKIIYDAQNGTNTANQSNVNDNTSTGSYHQDHEGGSNLNANASNGNNSHRQVTVGNRRANSSDNAAN</sequence>
<organism evidence="5 6">
    <name type="scientific">Stylonychia lemnae</name>
    <name type="common">Ciliate</name>
    <dbReference type="NCBI Taxonomy" id="5949"/>
    <lineage>
        <taxon>Eukaryota</taxon>
        <taxon>Sar</taxon>
        <taxon>Alveolata</taxon>
        <taxon>Ciliophora</taxon>
        <taxon>Intramacronucleata</taxon>
        <taxon>Spirotrichea</taxon>
        <taxon>Stichotrichia</taxon>
        <taxon>Sporadotrichida</taxon>
        <taxon>Oxytrichidae</taxon>
        <taxon>Stylonychinae</taxon>
        <taxon>Stylonychia</taxon>
    </lineage>
</organism>
<evidence type="ECO:0000256" key="3">
    <source>
        <dbReference type="SAM" id="MobiDB-lite"/>
    </source>
</evidence>
<feature type="compositionally biased region" description="Low complexity" evidence="3">
    <location>
        <begin position="966"/>
        <end position="979"/>
    </location>
</feature>
<evidence type="ECO:0000256" key="1">
    <source>
        <dbReference type="ARBA" id="ARBA00022737"/>
    </source>
</evidence>
<feature type="repeat" description="Pumilio" evidence="2">
    <location>
        <begin position="695"/>
        <end position="730"/>
    </location>
</feature>
<feature type="repeat" description="Pumilio" evidence="2">
    <location>
        <begin position="768"/>
        <end position="803"/>
    </location>
</feature>
<dbReference type="GO" id="GO:0010608">
    <property type="term" value="P:post-transcriptional regulation of gene expression"/>
    <property type="evidence" value="ECO:0007669"/>
    <property type="project" value="TreeGrafter"/>
</dbReference>
<dbReference type="InterPro" id="IPR011989">
    <property type="entry name" value="ARM-like"/>
</dbReference>
<feature type="compositionally biased region" description="Low complexity" evidence="3">
    <location>
        <begin position="616"/>
        <end position="628"/>
    </location>
</feature>
<dbReference type="InParanoid" id="A0A078A2M8"/>
<dbReference type="GO" id="GO:0005737">
    <property type="term" value="C:cytoplasm"/>
    <property type="evidence" value="ECO:0007669"/>
    <property type="project" value="TreeGrafter"/>
</dbReference>
<dbReference type="PROSITE" id="PS50303">
    <property type="entry name" value="PUM_HD"/>
    <property type="match status" value="1"/>
</dbReference>
<dbReference type="InterPro" id="IPR033133">
    <property type="entry name" value="PUM-HD"/>
</dbReference>
<dbReference type="GO" id="GO:0003729">
    <property type="term" value="F:mRNA binding"/>
    <property type="evidence" value="ECO:0007669"/>
    <property type="project" value="TreeGrafter"/>
</dbReference>
<accession>A0A078A2M8</accession>
<dbReference type="SUPFAM" id="SSF48371">
    <property type="entry name" value="ARM repeat"/>
    <property type="match status" value="1"/>
</dbReference>
<feature type="compositionally biased region" description="Low complexity" evidence="3">
    <location>
        <begin position="987"/>
        <end position="998"/>
    </location>
</feature>
<dbReference type="SMART" id="SM00025">
    <property type="entry name" value="Pumilio"/>
    <property type="match status" value="5"/>
</dbReference>
<feature type="compositionally biased region" description="Polar residues" evidence="3">
    <location>
        <begin position="590"/>
        <end position="609"/>
    </location>
</feature>
<feature type="region of interest" description="Disordered" evidence="3">
    <location>
        <begin position="560"/>
        <end position="628"/>
    </location>
</feature>
<evidence type="ECO:0000313" key="6">
    <source>
        <dbReference type="Proteomes" id="UP000039865"/>
    </source>
</evidence>
<keyword evidence="6" id="KW-1185">Reference proteome</keyword>
<name>A0A078A2M8_STYLE</name>
<dbReference type="InterPro" id="IPR016024">
    <property type="entry name" value="ARM-type_fold"/>
</dbReference>
<reference evidence="5 6" key="1">
    <citation type="submission" date="2014-06" db="EMBL/GenBank/DDBJ databases">
        <authorList>
            <person name="Swart Estienne"/>
        </authorList>
    </citation>
    <scope>NUCLEOTIDE SEQUENCE [LARGE SCALE GENOMIC DNA]</scope>
    <source>
        <strain evidence="5 6">130c</strain>
    </source>
</reference>
<dbReference type="PANTHER" id="PTHR12537">
    <property type="entry name" value="RNA BINDING PROTEIN PUMILIO-RELATED"/>
    <property type="match status" value="1"/>
</dbReference>
<feature type="compositionally biased region" description="Polar residues" evidence="3">
    <location>
        <begin position="942"/>
        <end position="959"/>
    </location>
</feature>
<dbReference type="PROSITE" id="PS50302">
    <property type="entry name" value="PUM"/>
    <property type="match status" value="4"/>
</dbReference>
<keyword evidence="1" id="KW-0677">Repeat</keyword>
<dbReference type="EMBL" id="CCKQ01005312">
    <property type="protein sequence ID" value="CDW76476.1"/>
    <property type="molecule type" value="Genomic_DNA"/>
</dbReference>
<feature type="repeat" description="Pumilio" evidence="2">
    <location>
        <begin position="731"/>
        <end position="766"/>
    </location>
</feature>
<dbReference type="Pfam" id="PF00806">
    <property type="entry name" value="PUF"/>
    <property type="match status" value="5"/>
</dbReference>
<feature type="region of interest" description="Disordered" evidence="3">
    <location>
        <begin position="942"/>
        <end position="998"/>
    </location>
</feature>
<dbReference type="InterPro" id="IPR001313">
    <property type="entry name" value="Pumilio_RNA-bd_rpt"/>
</dbReference>
<feature type="repeat" description="Pumilio" evidence="2">
    <location>
        <begin position="874"/>
        <end position="913"/>
    </location>
</feature>
<dbReference type="PANTHER" id="PTHR12537:SF13">
    <property type="entry name" value="PUMILIO HOMOLOGY DOMAIN FAMILY MEMBER 4"/>
    <property type="match status" value="1"/>
</dbReference>
<dbReference type="Gene3D" id="1.25.10.10">
    <property type="entry name" value="Leucine-rich Repeat Variant"/>
    <property type="match status" value="1"/>
</dbReference>
<protein>
    <submittedName>
        <fullName evidence="5">Pumilio domain-containing protein</fullName>
    </submittedName>
</protein>
<dbReference type="AlphaFoldDB" id="A0A078A2M8"/>
<evidence type="ECO:0000256" key="2">
    <source>
        <dbReference type="PROSITE-ProRule" id="PRU00317"/>
    </source>
</evidence>
<proteinExistence type="predicted"/>
<gene>
    <name evidence="5" type="primary">Contig1817.g1972</name>
    <name evidence="5" type="ORF">STYLEM_5477</name>
</gene>